<feature type="compositionally biased region" description="Polar residues" evidence="1">
    <location>
        <begin position="615"/>
        <end position="627"/>
    </location>
</feature>
<organism evidence="2 3">
    <name type="scientific">Diaphorina citri</name>
    <name type="common">Asian citrus psyllid</name>
    <dbReference type="NCBI Taxonomy" id="121845"/>
    <lineage>
        <taxon>Eukaryota</taxon>
        <taxon>Metazoa</taxon>
        <taxon>Ecdysozoa</taxon>
        <taxon>Arthropoda</taxon>
        <taxon>Hexapoda</taxon>
        <taxon>Insecta</taxon>
        <taxon>Pterygota</taxon>
        <taxon>Neoptera</taxon>
        <taxon>Paraneoptera</taxon>
        <taxon>Hemiptera</taxon>
        <taxon>Sternorrhyncha</taxon>
        <taxon>Psylloidea</taxon>
        <taxon>Psyllidae</taxon>
        <taxon>Diaphorininae</taxon>
        <taxon>Diaphorina</taxon>
    </lineage>
</organism>
<feature type="region of interest" description="Disordered" evidence="1">
    <location>
        <begin position="904"/>
        <end position="930"/>
    </location>
</feature>
<dbReference type="RefSeq" id="XP_026687512.1">
    <property type="nucleotide sequence ID" value="XM_026831711.1"/>
</dbReference>
<feature type="compositionally biased region" description="Low complexity" evidence="1">
    <location>
        <begin position="322"/>
        <end position="340"/>
    </location>
</feature>
<feature type="region of interest" description="Disordered" evidence="1">
    <location>
        <begin position="211"/>
        <end position="409"/>
    </location>
</feature>
<feature type="region of interest" description="Disordered" evidence="1">
    <location>
        <begin position="685"/>
        <end position="715"/>
    </location>
</feature>
<feature type="compositionally biased region" description="Polar residues" evidence="1">
    <location>
        <begin position="424"/>
        <end position="438"/>
    </location>
</feature>
<feature type="compositionally biased region" description="Polar residues" evidence="1">
    <location>
        <begin position="92"/>
        <end position="101"/>
    </location>
</feature>
<evidence type="ECO:0000313" key="3">
    <source>
        <dbReference type="RefSeq" id="XP_026687512.1"/>
    </source>
</evidence>
<feature type="region of interest" description="Disordered" evidence="1">
    <location>
        <begin position="424"/>
        <end position="476"/>
    </location>
</feature>
<name>A0A3Q0JGD4_DIACI</name>
<dbReference type="KEGG" id="dci:103520687"/>
<feature type="compositionally biased region" description="Acidic residues" evidence="1">
    <location>
        <begin position="446"/>
        <end position="468"/>
    </location>
</feature>
<dbReference type="Proteomes" id="UP000079169">
    <property type="component" value="Unplaced"/>
</dbReference>
<evidence type="ECO:0000256" key="1">
    <source>
        <dbReference type="SAM" id="MobiDB-lite"/>
    </source>
</evidence>
<feature type="region of interest" description="Disordered" evidence="1">
    <location>
        <begin position="512"/>
        <end position="645"/>
    </location>
</feature>
<feature type="compositionally biased region" description="Polar residues" evidence="1">
    <location>
        <begin position="247"/>
        <end position="257"/>
    </location>
</feature>
<feature type="non-terminal residue" evidence="3">
    <location>
        <position position="1"/>
    </location>
</feature>
<reference evidence="3" key="1">
    <citation type="submission" date="2025-08" db="UniProtKB">
        <authorList>
            <consortium name="RefSeq"/>
        </authorList>
    </citation>
    <scope>IDENTIFICATION</scope>
</reference>
<feature type="region of interest" description="Disordered" evidence="1">
    <location>
        <begin position="838"/>
        <end position="869"/>
    </location>
</feature>
<feature type="region of interest" description="Disordered" evidence="1">
    <location>
        <begin position="1"/>
        <end position="148"/>
    </location>
</feature>
<evidence type="ECO:0000313" key="2">
    <source>
        <dbReference type="Proteomes" id="UP000079169"/>
    </source>
</evidence>
<keyword evidence="2" id="KW-1185">Reference proteome</keyword>
<feature type="compositionally biased region" description="Polar residues" evidence="1">
    <location>
        <begin position="729"/>
        <end position="743"/>
    </location>
</feature>
<feature type="compositionally biased region" description="Basic and acidic residues" evidence="1">
    <location>
        <begin position="124"/>
        <end position="148"/>
    </location>
</feature>
<feature type="compositionally biased region" description="Low complexity" evidence="1">
    <location>
        <begin position="544"/>
        <end position="569"/>
    </location>
</feature>
<feature type="compositionally biased region" description="Polar residues" evidence="1">
    <location>
        <begin position="594"/>
        <end position="604"/>
    </location>
</feature>
<sequence>ANRNTSKPSYASSSTNDRPSSYAPNAANERTQPNSSERPTSSYLSNDRLSNSFGCANHRSTISSPFSSGLNHPKDRPTSNNYGGDNKFIPTRASSNTNFTLSPKAKEEPQPPTRKTYGSGVASIRDKYSSDTAESRVKSPEPPADKPKVSRFLQKSQFANPKSVIERVTFDLAKTENKFPEKKIKMVTRATSPSPPSNSVFLRQRRADLEKTIETEVTRSKKYCSMRSTEMQTDEHPPAPPPPPPTTVRTSSWNNRFSTSPASTYSPSASPAGSRFSSNTPSRLSSSYSYARPSDLPIRSSSMKPSDFTKESSPAPRSPRLTSYKSDSPTSPTPSKFSYTRNDSSPIDSKPRLAFSYTPRSGDISPKIPEPPPAPLRTVSIGVTAAKPPQSPRSATSGGNPKLVSIDSPEFREAHMLELSNSISKLNLDQSQNIVKTATTEPSSSSEEEEEDSSYSTEEENQDEEEPEEMFKAHAYSLIQEFAKSVDKPPIANSNSDPRSVIVRALAPVAGVKLSGESSNEESHKMSRSSSPSYHDASDHSKTESLSLQKSKSKSSMASAKQSDSSSSENARQYLNIPQRDIPKHFNIRKFDSSENNSWAQRTSPEAKRCPSPRAINSTDVSWGSSSEQEKSLEQPPIQQNYSMSRMDSNQNIWWNELKDLQNDSKQVNNEVAGFRIRKMDSTHEPWWSNDESTQQQQQQQQADQDMKPAPFTLRKMDSSDVPWWVEQKQQSPNELKPQNTDQADSDRSTAELNQYYMNRANHSDSDKAGNDIWWSEDKRNYPESGIGDTPSGEKCWWLEGNEQEEDQADVAKLESYDRTSKKQYLITRIESGERAWWMGPEEKEPPRPQPPTITTSAPEDPTDEVEEEEPLIDQLLASYRTQSPVSRDQYNFIGRHKNIDELLGNEVPPPAAPVTPQSSDDEGDGYAGNKVNLDDVKIHDSTPQTSTIHHNNIHKVRIFLSLGLLNHTYL</sequence>
<dbReference type="GeneID" id="103520687"/>
<accession>A0A3Q0JGD4</accession>
<feature type="compositionally biased region" description="Low complexity" evidence="1">
    <location>
        <begin position="258"/>
        <end position="274"/>
    </location>
</feature>
<proteinExistence type="predicted"/>
<dbReference type="STRING" id="121845.A0A3Q0JGD4"/>
<feature type="compositionally biased region" description="Polar residues" evidence="1">
    <location>
        <begin position="275"/>
        <end position="289"/>
    </location>
</feature>
<feature type="compositionally biased region" description="Basic and acidic residues" evidence="1">
    <location>
        <begin position="581"/>
        <end position="593"/>
    </location>
</feature>
<protein>
    <submittedName>
        <fullName evidence="3">Serine/arginine repetitive matrix protein 1-like</fullName>
    </submittedName>
</protein>
<dbReference type="PaxDb" id="121845-A0A3Q0JGD4"/>
<gene>
    <name evidence="3" type="primary">LOC103520687</name>
</gene>
<dbReference type="AlphaFoldDB" id="A0A3Q0JGD4"/>
<feature type="region of interest" description="Disordered" evidence="1">
    <location>
        <begin position="729"/>
        <end position="752"/>
    </location>
</feature>
<feature type="compositionally biased region" description="Polar residues" evidence="1">
    <location>
        <begin position="1"/>
        <end position="70"/>
    </location>
</feature>